<evidence type="ECO:0000256" key="1">
    <source>
        <dbReference type="SAM" id="MobiDB-lite"/>
    </source>
</evidence>
<keyword evidence="4" id="KW-1185">Reference proteome</keyword>
<organism evidence="3 4">
    <name type="scientific">Dissostichus eleginoides</name>
    <name type="common">Patagonian toothfish</name>
    <name type="synonym">Dissostichus amissus</name>
    <dbReference type="NCBI Taxonomy" id="100907"/>
    <lineage>
        <taxon>Eukaryota</taxon>
        <taxon>Metazoa</taxon>
        <taxon>Chordata</taxon>
        <taxon>Craniata</taxon>
        <taxon>Vertebrata</taxon>
        <taxon>Euteleostomi</taxon>
        <taxon>Actinopterygii</taxon>
        <taxon>Neopterygii</taxon>
        <taxon>Teleostei</taxon>
        <taxon>Neoteleostei</taxon>
        <taxon>Acanthomorphata</taxon>
        <taxon>Eupercaria</taxon>
        <taxon>Perciformes</taxon>
        <taxon>Notothenioidei</taxon>
        <taxon>Nototheniidae</taxon>
        <taxon>Dissostichus</taxon>
    </lineage>
</organism>
<reference evidence="3" key="1">
    <citation type="submission" date="2023-04" db="EMBL/GenBank/DDBJ databases">
        <title>Chromosome-level genome of Chaenocephalus aceratus.</title>
        <authorList>
            <person name="Park H."/>
        </authorList>
    </citation>
    <scope>NUCLEOTIDE SEQUENCE</scope>
    <source>
        <strain evidence="3">DE</strain>
        <tissue evidence="3">Muscle</tissue>
    </source>
</reference>
<comment type="caution">
    <text evidence="3">The sequence shown here is derived from an EMBL/GenBank/DDBJ whole genome shotgun (WGS) entry which is preliminary data.</text>
</comment>
<dbReference type="Proteomes" id="UP001228049">
    <property type="component" value="Unassembled WGS sequence"/>
</dbReference>
<keyword evidence="2" id="KW-1133">Transmembrane helix</keyword>
<dbReference type="EMBL" id="JASDAP010000023">
    <property type="protein sequence ID" value="KAK1882780.1"/>
    <property type="molecule type" value="Genomic_DNA"/>
</dbReference>
<gene>
    <name evidence="3" type="ORF">KUDE01_023560</name>
</gene>
<feature type="region of interest" description="Disordered" evidence="1">
    <location>
        <begin position="107"/>
        <end position="127"/>
    </location>
</feature>
<dbReference type="AlphaFoldDB" id="A0AAD9BFD4"/>
<proteinExistence type="predicted"/>
<sequence>MLAPPCRLYCLLKRAQMLLLGLGIAYLMAGSILLLQRSSIRVTQPNLASLPPLLSLAAPPTALRTAGLGVRTRIQMGLRSAPVRRGGQGQQTLACVPAPGVPTLASALVPQSAAREPGAESPSAQQT</sequence>
<feature type="transmembrane region" description="Helical" evidence="2">
    <location>
        <begin position="15"/>
        <end position="35"/>
    </location>
</feature>
<protein>
    <submittedName>
        <fullName evidence="3">WSC domain containing protein 1</fullName>
    </submittedName>
</protein>
<evidence type="ECO:0000313" key="3">
    <source>
        <dbReference type="EMBL" id="KAK1882780.1"/>
    </source>
</evidence>
<keyword evidence="2" id="KW-0812">Transmembrane</keyword>
<evidence type="ECO:0000256" key="2">
    <source>
        <dbReference type="SAM" id="Phobius"/>
    </source>
</evidence>
<evidence type="ECO:0000313" key="4">
    <source>
        <dbReference type="Proteomes" id="UP001228049"/>
    </source>
</evidence>
<accession>A0AAD9BFD4</accession>
<keyword evidence="2" id="KW-0472">Membrane</keyword>
<name>A0AAD9BFD4_DISEL</name>